<evidence type="ECO:0000256" key="6">
    <source>
        <dbReference type="ARBA" id="ARBA00022792"/>
    </source>
</evidence>
<evidence type="ECO:0000256" key="11">
    <source>
        <dbReference type="ARBA" id="ARBA00070174"/>
    </source>
</evidence>
<protein>
    <recommendedName>
        <fullName evidence="11 13">Cytochrome c oxidase subunit 6, mitochondrial</fullName>
    </recommendedName>
    <alternativeName>
        <fullName evidence="12 13">Cytochrome c oxidase polypeptide VI</fullName>
    </alternativeName>
</protein>
<keyword evidence="15" id="KW-1185">Reference proteome</keyword>
<evidence type="ECO:0000256" key="13">
    <source>
        <dbReference type="RuleBase" id="RU368103"/>
    </source>
</evidence>
<evidence type="ECO:0000256" key="3">
    <source>
        <dbReference type="ARBA" id="ARBA00007972"/>
    </source>
</evidence>
<dbReference type="EMBL" id="JARKIB010000187">
    <property type="protein sequence ID" value="KAJ7726356.1"/>
    <property type="molecule type" value="Genomic_DNA"/>
</dbReference>
<dbReference type="PANTHER" id="PTHR14200">
    <property type="entry name" value="CYTOCHROME C OXIDASE POLYPEPTIDE"/>
    <property type="match status" value="1"/>
</dbReference>
<evidence type="ECO:0000256" key="1">
    <source>
        <dbReference type="ARBA" id="ARBA00004443"/>
    </source>
</evidence>
<dbReference type="GO" id="GO:0006123">
    <property type="term" value="P:mitochondrial electron transport, cytochrome c to oxygen"/>
    <property type="evidence" value="ECO:0007669"/>
    <property type="project" value="UniProtKB-UniRule"/>
</dbReference>
<comment type="subunit">
    <text evidence="13">Component of the cytochrome c oxidase (complex IV, CIV), a multisubunit enzyme composed of a catalytic core of 3 subunits and several supernumerary subunits.</text>
</comment>
<organism evidence="14 15">
    <name type="scientific">Mycena metata</name>
    <dbReference type="NCBI Taxonomy" id="1033252"/>
    <lineage>
        <taxon>Eukaryota</taxon>
        <taxon>Fungi</taxon>
        <taxon>Dikarya</taxon>
        <taxon>Basidiomycota</taxon>
        <taxon>Agaricomycotina</taxon>
        <taxon>Agaricomycetes</taxon>
        <taxon>Agaricomycetidae</taxon>
        <taxon>Agaricales</taxon>
        <taxon>Marasmiineae</taxon>
        <taxon>Mycenaceae</taxon>
        <taxon>Mycena</taxon>
    </lineage>
</organism>
<sequence>MRSQLVSSVLRASARPTVARTVLPPVLRTRNYSEHAAETFESFTARYVEFFNQAEDIFEVQRGLNNCFAHDLVPAPSVVEAAVRASRRVNDFATAVRVFNGVKVKVENKKQYQEYVEELKGLREELGTFPSALVSSLVVILAVGITLEEELYPEWEK</sequence>
<comment type="function">
    <text evidence="13">Component of the cytochrome c oxidase, the last enzyme in the mitochondrial electron transport chain which drives oxidative phosphorylation. The respiratory chain contains 3 multisubunit complexes succinate dehydrogenase (complex II, CII), ubiquinol-cytochrome c oxidoreductase (cytochrome b-c1 complex, complex III, CIII) and cytochrome c oxidase (complex IV, CIV), that cooperate to transfer electrons derived from NADH and succinate to molecular oxygen, creating an electrochemical gradient over the inner membrane that drives transmembrane transport and the ATP synthase. Cytochrome c oxidase is the component of the respiratory chain that catalyzes the reduction of oxygen to water. Electrons originating from reduced cytochrome c in the intermembrane space (IMS) are transferred via the dinuclear copper A center (CU(A)) of subunit 2 and heme A of subunit 1 to the active site in subunit 1, a binuclear center (BNC) formed by heme A3 and copper B (CU(B)). The BNC reduces molecular oxygen to 2 water molecules using 4 electrons from cytochrome c in the IMS and 4 protons from the mitochondrial matrix.</text>
</comment>
<dbReference type="GO" id="GO:0046872">
    <property type="term" value="F:metal ion binding"/>
    <property type="evidence" value="ECO:0007669"/>
    <property type="project" value="UniProtKB-UniRule"/>
</dbReference>
<evidence type="ECO:0000256" key="4">
    <source>
        <dbReference type="ARBA" id="ARBA00022617"/>
    </source>
</evidence>
<keyword evidence="6 13" id="KW-0999">Mitochondrion inner membrane</keyword>
<proteinExistence type="inferred from homology"/>
<dbReference type="FunFam" id="1.25.40.40:FF:000001">
    <property type="entry name" value="Cytochrome c oxidase subunit VI"/>
    <property type="match status" value="1"/>
</dbReference>
<comment type="pathway">
    <text evidence="2 13">Energy metabolism; oxidative phosphorylation.</text>
</comment>
<gene>
    <name evidence="14" type="ORF">B0H16DRAFT_267315</name>
</gene>
<keyword evidence="9 13" id="KW-0496">Mitochondrion</keyword>
<comment type="subcellular location">
    <subcellularLocation>
        <location evidence="1 13">Mitochondrion inner membrane</location>
        <topology evidence="1 13">Peripheral membrane protein</topology>
        <orientation evidence="1 13">Matrix side</orientation>
    </subcellularLocation>
</comment>
<dbReference type="Gene3D" id="1.25.40.40">
    <property type="entry name" value="Cytochrome c oxidase, subunit Va/VI"/>
    <property type="match status" value="1"/>
</dbReference>
<dbReference type="CDD" id="cd00923">
    <property type="entry name" value="Cyt_c_Oxidase_Va"/>
    <property type="match status" value="1"/>
</dbReference>
<dbReference type="PANTHER" id="PTHR14200:SF11">
    <property type="entry name" value="CYTOCHROME C OXIDASE SUBUNIT 5A, MITOCHONDRIAL"/>
    <property type="match status" value="1"/>
</dbReference>
<comment type="caution">
    <text evidence="14">The sequence shown here is derived from an EMBL/GenBank/DDBJ whole genome shotgun (WGS) entry which is preliminary data.</text>
</comment>
<keyword evidence="5 13" id="KW-0479">Metal-binding</keyword>
<dbReference type="GO" id="GO:0005743">
    <property type="term" value="C:mitochondrial inner membrane"/>
    <property type="evidence" value="ECO:0007669"/>
    <property type="project" value="UniProtKB-SubCell"/>
</dbReference>
<reference evidence="14" key="1">
    <citation type="submission" date="2023-03" db="EMBL/GenBank/DDBJ databases">
        <title>Massive genome expansion in bonnet fungi (Mycena s.s.) driven by repeated elements and novel gene families across ecological guilds.</title>
        <authorList>
            <consortium name="Lawrence Berkeley National Laboratory"/>
            <person name="Harder C.B."/>
            <person name="Miyauchi S."/>
            <person name="Viragh M."/>
            <person name="Kuo A."/>
            <person name="Thoen E."/>
            <person name="Andreopoulos B."/>
            <person name="Lu D."/>
            <person name="Skrede I."/>
            <person name="Drula E."/>
            <person name="Henrissat B."/>
            <person name="Morin E."/>
            <person name="Kohler A."/>
            <person name="Barry K."/>
            <person name="LaButti K."/>
            <person name="Morin E."/>
            <person name="Salamov A."/>
            <person name="Lipzen A."/>
            <person name="Mereny Z."/>
            <person name="Hegedus B."/>
            <person name="Baldrian P."/>
            <person name="Stursova M."/>
            <person name="Weitz H."/>
            <person name="Taylor A."/>
            <person name="Grigoriev I.V."/>
            <person name="Nagy L.G."/>
            <person name="Martin F."/>
            <person name="Kauserud H."/>
        </authorList>
    </citation>
    <scope>NUCLEOTIDE SEQUENCE</scope>
    <source>
        <strain evidence="14">CBHHK182m</strain>
    </source>
</reference>
<keyword evidence="8 13" id="KW-0408">Iron</keyword>
<dbReference type="Pfam" id="PF02284">
    <property type="entry name" value="COX5A"/>
    <property type="match status" value="1"/>
</dbReference>
<dbReference type="AlphaFoldDB" id="A0AAD7MP15"/>
<name>A0AAD7MP15_9AGAR</name>
<dbReference type="SUPFAM" id="SSF48479">
    <property type="entry name" value="Cytochrome c oxidase subunit E"/>
    <property type="match status" value="1"/>
</dbReference>
<evidence type="ECO:0000256" key="5">
    <source>
        <dbReference type="ARBA" id="ARBA00022723"/>
    </source>
</evidence>
<evidence type="ECO:0000313" key="14">
    <source>
        <dbReference type="EMBL" id="KAJ7726356.1"/>
    </source>
</evidence>
<comment type="similarity">
    <text evidence="3 13">Belongs to the cytochrome c oxidase subunit 5A family.</text>
</comment>
<evidence type="ECO:0000256" key="10">
    <source>
        <dbReference type="ARBA" id="ARBA00023136"/>
    </source>
</evidence>
<evidence type="ECO:0000256" key="8">
    <source>
        <dbReference type="ARBA" id="ARBA00023004"/>
    </source>
</evidence>
<keyword evidence="7 13" id="KW-0809">Transit peptide</keyword>
<dbReference type="InterPro" id="IPR036545">
    <property type="entry name" value="Cyt_c_oxidase_su5A/6_sf"/>
</dbReference>
<keyword evidence="4 13" id="KW-0349">Heme</keyword>
<dbReference type="Proteomes" id="UP001215598">
    <property type="component" value="Unassembled WGS sequence"/>
</dbReference>
<accession>A0AAD7MP15</accession>
<evidence type="ECO:0000256" key="9">
    <source>
        <dbReference type="ARBA" id="ARBA00023128"/>
    </source>
</evidence>
<dbReference type="GO" id="GO:0045277">
    <property type="term" value="C:respiratory chain complex IV"/>
    <property type="evidence" value="ECO:0007669"/>
    <property type="project" value="UniProtKB-UniRule"/>
</dbReference>
<evidence type="ECO:0000256" key="12">
    <source>
        <dbReference type="ARBA" id="ARBA00082700"/>
    </source>
</evidence>
<dbReference type="InterPro" id="IPR003204">
    <property type="entry name" value="Cyt_c_oxidase_su5A/6"/>
</dbReference>
<evidence type="ECO:0000313" key="15">
    <source>
        <dbReference type="Proteomes" id="UP001215598"/>
    </source>
</evidence>
<evidence type="ECO:0000256" key="7">
    <source>
        <dbReference type="ARBA" id="ARBA00022946"/>
    </source>
</evidence>
<keyword evidence="10 13" id="KW-0472">Membrane</keyword>
<evidence type="ECO:0000256" key="2">
    <source>
        <dbReference type="ARBA" id="ARBA00004673"/>
    </source>
</evidence>